<dbReference type="Gene3D" id="3.40.50.150">
    <property type="entry name" value="Vaccinia Virus protein VP39"/>
    <property type="match status" value="1"/>
</dbReference>
<evidence type="ECO:0000313" key="2">
    <source>
        <dbReference type="EMBL" id="ETW77226.1"/>
    </source>
</evidence>
<feature type="domain" description="Methyltransferase" evidence="1">
    <location>
        <begin position="36"/>
        <end position="157"/>
    </location>
</feature>
<dbReference type="CDD" id="cd02440">
    <property type="entry name" value="AdoMet_MTases"/>
    <property type="match status" value="1"/>
</dbReference>
<name>W4JWG1_HETIT</name>
<dbReference type="PANTHER" id="PTHR43591">
    <property type="entry name" value="METHYLTRANSFERASE"/>
    <property type="match status" value="1"/>
</dbReference>
<protein>
    <recommendedName>
        <fullName evidence="1">Methyltransferase domain-containing protein</fullName>
    </recommendedName>
</protein>
<gene>
    <name evidence="2" type="ORF">HETIRDRAFT_441715</name>
</gene>
<dbReference type="InParanoid" id="W4JWG1"/>
<evidence type="ECO:0000313" key="3">
    <source>
        <dbReference type="Proteomes" id="UP000030671"/>
    </source>
</evidence>
<dbReference type="SUPFAM" id="SSF53335">
    <property type="entry name" value="S-adenosyl-L-methionine-dependent methyltransferases"/>
    <property type="match status" value="1"/>
</dbReference>
<dbReference type="eggNOG" id="KOG1269">
    <property type="taxonomic scope" value="Eukaryota"/>
</dbReference>
<accession>W4JWG1</accession>
<dbReference type="AlphaFoldDB" id="W4JWG1"/>
<reference evidence="2 3" key="1">
    <citation type="journal article" date="2012" name="New Phytol.">
        <title>Insight into trade-off between wood decay and parasitism from the genome of a fungal forest pathogen.</title>
        <authorList>
            <person name="Olson A."/>
            <person name="Aerts A."/>
            <person name="Asiegbu F."/>
            <person name="Belbahri L."/>
            <person name="Bouzid O."/>
            <person name="Broberg A."/>
            <person name="Canback B."/>
            <person name="Coutinho P.M."/>
            <person name="Cullen D."/>
            <person name="Dalman K."/>
            <person name="Deflorio G."/>
            <person name="van Diepen L.T."/>
            <person name="Dunand C."/>
            <person name="Duplessis S."/>
            <person name="Durling M."/>
            <person name="Gonthier P."/>
            <person name="Grimwood J."/>
            <person name="Fossdal C.G."/>
            <person name="Hansson D."/>
            <person name="Henrissat B."/>
            <person name="Hietala A."/>
            <person name="Himmelstrand K."/>
            <person name="Hoffmeister D."/>
            <person name="Hogberg N."/>
            <person name="James T.Y."/>
            <person name="Karlsson M."/>
            <person name="Kohler A."/>
            <person name="Kues U."/>
            <person name="Lee Y.H."/>
            <person name="Lin Y.C."/>
            <person name="Lind M."/>
            <person name="Lindquist E."/>
            <person name="Lombard V."/>
            <person name="Lucas S."/>
            <person name="Lunden K."/>
            <person name="Morin E."/>
            <person name="Murat C."/>
            <person name="Park J."/>
            <person name="Raffaello T."/>
            <person name="Rouze P."/>
            <person name="Salamov A."/>
            <person name="Schmutz J."/>
            <person name="Solheim H."/>
            <person name="Stahlberg J."/>
            <person name="Velez H."/>
            <person name="de Vries R.P."/>
            <person name="Wiebenga A."/>
            <person name="Woodward S."/>
            <person name="Yakovlev I."/>
            <person name="Garbelotto M."/>
            <person name="Martin F."/>
            <person name="Grigoriev I.V."/>
            <person name="Stenlid J."/>
        </authorList>
    </citation>
    <scope>NUCLEOTIDE SEQUENCE [LARGE SCALE GENOMIC DNA]</scope>
    <source>
        <strain evidence="2 3">TC 32-1</strain>
    </source>
</reference>
<dbReference type="PANTHER" id="PTHR43591:SF24">
    <property type="entry name" value="2-METHOXY-6-POLYPRENYL-1,4-BENZOQUINOL METHYLASE, MITOCHONDRIAL"/>
    <property type="match status" value="1"/>
</dbReference>
<dbReference type="RefSeq" id="XP_009550763.1">
    <property type="nucleotide sequence ID" value="XM_009552468.1"/>
</dbReference>
<dbReference type="InterPro" id="IPR029063">
    <property type="entry name" value="SAM-dependent_MTases_sf"/>
</dbReference>
<proteinExistence type="predicted"/>
<dbReference type="EMBL" id="KI925463">
    <property type="protein sequence ID" value="ETW77226.1"/>
    <property type="molecule type" value="Genomic_DNA"/>
</dbReference>
<dbReference type="GeneID" id="20675387"/>
<sequence>MSSTAAYVHGHQESVLQLHSWRTAANSAAYLLPSLKPHMHILDIGCGPGTITIDLATLVPQGQVVGLELTLEPLERARAIATQRGINNVRFVTGDAHALPFQDASFDVVHAHQVLQHVRDPAAALREMRRVARPGGLVAARDADVGSMVWYPESEAISAWRTLHFEVSRADGGHPEGGRRLLAWALEAGFGRADVAASAGTWCFSTPEERAYWGGLMADRMVGSGFAQAAIEGGHAGAEELARIAHGFREWSVQEDGWFGIIHSEIVCQVA</sequence>
<organism evidence="2 3">
    <name type="scientific">Heterobasidion irregulare (strain TC 32-1)</name>
    <dbReference type="NCBI Taxonomy" id="747525"/>
    <lineage>
        <taxon>Eukaryota</taxon>
        <taxon>Fungi</taxon>
        <taxon>Dikarya</taxon>
        <taxon>Basidiomycota</taxon>
        <taxon>Agaricomycotina</taxon>
        <taxon>Agaricomycetes</taxon>
        <taxon>Russulales</taxon>
        <taxon>Bondarzewiaceae</taxon>
        <taxon>Heterobasidion</taxon>
        <taxon>Heterobasidion annosum species complex</taxon>
    </lineage>
</organism>
<dbReference type="GO" id="GO:0008168">
    <property type="term" value="F:methyltransferase activity"/>
    <property type="evidence" value="ECO:0007669"/>
    <property type="project" value="TreeGrafter"/>
</dbReference>
<dbReference type="KEGG" id="hir:HETIRDRAFT_441715"/>
<keyword evidence="3" id="KW-1185">Reference proteome</keyword>
<dbReference type="Pfam" id="PF13847">
    <property type="entry name" value="Methyltransf_31"/>
    <property type="match status" value="1"/>
</dbReference>
<dbReference type="FunCoup" id="W4JWG1">
    <property type="interactions" value="2"/>
</dbReference>
<evidence type="ECO:0000259" key="1">
    <source>
        <dbReference type="Pfam" id="PF13847"/>
    </source>
</evidence>
<dbReference type="OrthoDB" id="10017101at2759"/>
<dbReference type="InterPro" id="IPR025714">
    <property type="entry name" value="Methyltranfer_dom"/>
</dbReference>
<dbReference type="Proteomes" id="UP000030671">
    <property type="component" value="Unassembled WGS sequence"/>
</dbReference>
<dbReference type="HOGENOM" id="CLU_057148_1_0_1"/>